<gene>
    <name evidence="2" type="ORF">SAMN05216561_102280</name>
</gene>
<dbReference type="SUPFAM" id="SSF51905">
    <property type="entry name" value="FAD/NAD(P)-binding domain"/>
    <property type="match status" value="1"/>
</dbReference>
<organism evidence="2 3">
    <name type="scientific">Nocardioides psychrotolerans</name>
    <dbReference type="NCBI Taxonomy" id="1005945"/>
    <lineage>
        <taxon>Bacteria</taxon>
        <taxon>Bacillati</taxon>
        <taxon>Actinomycetota</taxon>
        <taxon>Actinomycetes</taxon>
        <taxon>Propionibacteriales</taxon>
        <taxon>Nocardioidaceae</taxon>
        <taxon>Nocardioides</taxon>
    </lineage>
</organism>
<sequence>MGRALIARHASSTPYDELSLWHATSGGSWSPRSALDGDTDCDVAVVGAGFTGLWTAYYLAEADPSLRIVVIESETAGFGASGRNGGWCSALFPASLPSLAALADRDAALAQHRAMRATVDEVVRVTAAEGIEADVAKGGTITLARSRPQWQRAQQEVAAARTWGRDGTDVRLLGRGEATALVRATRTRGATFTADCAAIHPARLVRGLADAVERRGVRIVEQTRVTSIVPGRAVTTHGVVRAAHVIRATEGFTPGLPGVRRAVVPVYSLMIATEPLPDAVWDEIGLRERETFSDHRHLVIYGQRTADGRLAFGGRGAPYHWGSKVRPDFDRDARVHAGLWSTLLDLFPVLAGTRVTHAWGGPLGIPRDWCASVGLDPASGLGWAGGYVGDGVATTNLAGRTLRDLVLRRDTELTRLPWVGHRSRPWEPEPLRWLGINAGLRAMTLADAEESLTRRRSLAARVVAPFLG</sequence>
<name>A0A1I3CYV1_9ACTN</name>
<keyword evidence="3" id="KW-1185">Reference proteome</keyword>
<dbReference type="EMBL" id="FOQG01000002">
    <property type="protein sequence ID" value="SFH79645.1"/>
    <property type="molecule type" value="Genomic_DNA"/>
</dbReference>
<accession>A0A1I3CYV1</accession>
<evidence type="ECO:0000313" key="3">
    <source>
        <dbReference type="Proteomes" id="UP000198649"/>
    </source>
</evidence>
<evidence type="ECO:0000259" key="1">
    <source>
        <dbReference type="Pfam" id="PF01266"/>
    </source>
</evidence>
<dbReference type="AlphaFoldDB" id="A0A1I3CYV1"/>
<reference evidence="2 3" key="1">
    <citation type="submission" date="2016-10" db="EMBL/GenBank/DDBJ databases">
        <authorList>
            <person name="de Groot N.N."/>
        </authorList>
    </citation>
    <scope>NUCLEOTIDE SEQUENCE [LARGE SCALE GENOMIC DNA]</scope>
    <source>
        <strain evidence="2 3">CGMCC 1.11156</strain>
    </source>
</reference>
<dbReference type="Gene3D" id="3.30.9.10">
    <property type="entry name" value="D-Amino Acid Oxidase, subunit A, domain 2"/>
    <property type="match status" value="1"/>
</dbReference>
<dbReference type="STRING" id="1005945.SAMN05216561_102280"/>
<feature type="domain" description="FAD dependent oxidoreductase" evidence="1">
    <location>
        <begin position="42"/>
        <end position="405"/>
    </location>
</feature>
<dbReference type="RefSeq" id="WP_246165859.1">
    <property type="nucleotide sequence ID" value="NZ_BKAF01000004.1"/>
</dbReference>
<dbReference type="PANTHER" id="PTHR13847">
    <property type="entry name" value="SARCOSINE DEHYDROGENASE-RELATED"/>
    <property type="match status" value="1"/>
</dbReference>
<dbReference type="InterPro" id="IPR036188">
    <property type="entry name" value="FAD/NAD-bd_sf"/>
</dbReference>
<dbReference type="InterPro" id="IPR006076">
    <property type="entry name" value="FAD-dep_OxRdtase"/>
</dbReference>
<dbReference type="PANTHER" id="PTHR13847:SF285">
    <property type="entry name" value="FAD DEPENDENT OXIDOREDUCTASE DOMAIN-CONTAINING PROTEIN"/>
    <property type="match status" value="1"/>
</dbReference>
<dbReference type="Gene3D" id="3.50.50.60">
    <property type="entry name" value="FAD/NAD(P)-binding domain"/>
    <property type="match status" value="1"/>
</dbReference>
<proteinExistence type="predicted"/>
<dbReference type="Proteomes" id="UP000198649">
    <property type="component" value="Unassembled WGS sequence"/>
</dbReference>
<protein>
    <submittedName>
        <fullName evidence="2">Glycine/D-amino acid oxidase</fullName>
    </submittedName>
</protein>
<dbReference type="GO" id="GO:0005737">
    <property type="term" value="C:cytoplasm"/>
    <property type="evidence" value="ECO:0007669"/>
    <property type="project" value="TreeGrafter"/>
</dbReference>
<evidence type="ECO:0000313" key="2">
    <source>
        <dbReference type="EMBL" id="SFH79645.1"/>
    </source>
</evidence>
<dbReference type="Pfam" id="PF01266">
    <property type="entry name" value="DAO"/>
    <property type="match status" value="1"/>
</dbReference>